<dbReference type="FunCoup" id="A0A673YWK7">
    <property type="interactions" value="14"/>
</dbReference>
<dbReference type="PANTHER" id="PTHR15871">
    <property type="entry name" value="PH DOMAIN-CONTAINING PROTEIN"/>
    <property type="match status" value="1"/>
</dbReference>
<dbReference type="SUPFAM" id="SSF50729">
    <property type="entry name" value="PH domain-like"/>
    <property type="match status" value="1"/>
</dbReference>
<feature type="compositionally biased region" description="Acidic residues" evidence="1">
    <location>
        <begin position="421"/>
        <end position="432"/>
    </location>
</feature>
<dbReference type="Pfam" id="PF00169">
    <property type="entry name" value="PH"/>
    <property type="match status" value="1"/>
</dbReference>
<dbReference type="Ensembl" id="ENSSTUT00000040244.1">
    <property type="protein sequence ID" value="ENSSTUP00000038505.1"/>
    <property type="gene ID" value="ENSSTUG00000016432.1"/>
</dbReference>
<feature type="region of interest" description="Disordered" evidence="1">
    <location>
        <begin position="150"/>
        <end position="173"/>
    </location>
</feature>
<dbReference type="GO" id="GO:0071888">
    <property type="term" value="P:macrophage apoptotic process"/>
    <property type="evidence" value="ECO:0007669"/>
    <property type="project" value="TreeGrafter"/>
</dbReference>
<reference evidence="3" key="1">
    <citation type="submission" date="2025-08" db="UniProtKB">
        <authorList>
            <consortium name="Ensembl"/>
        </authorList>
    </citation>
    <scope>IDENTIFICATION</scope>
</reference>
<feature type="compositionally biased region" description="Basic and acidic residues" evidence="1">
    <location>
        <begin position="16"/>
        <end position="29"/>
    </location>
</feature>
<dbReference type="GeneTree" id="ENSGT00530000063760"/>
<dbReference type="AlphaFoldDB" id="A0A673YWK7"/>
<feature type="region of interest" description="Disordered" evidence="1">
    <location>
        <begin position="865"/>
        <end position="886"/>
    </location>
</feature>
<proteinExistence type="predicted"/>
<feature type="compositionally biased region" description="Basic and acidic residues" evidence="1">
    <location>
        <begin position="870"/>
        <end position="886"/>
    </location>
</feature>
<feature type="region of interest" description="Disordered" evidence="1">
    <location>
        <begin position="1"/>
        <end position="31"/>
    </location>
</feature>
<feature type="compositionally biased region" description="Polar residues" evidence="1">
    <location>
        <begin position="374"/>
        <end position="385"/>
    </location>
</feature>
<reference evidence="3" key="2">
    <citation type="submission" date="2025-09" db="UniProtKB">
        <authorList>
            <consortium name="Ensembl"/>
        </authorList>
    </citation>
    <scope>IDENTIFICATION</scope>
</reference>
<dbReference type="Gene3D" id="2.30.29.30">
    <property type="entry name" value="Pleckstrin-homology domain (PH domain)/Phosphotyrosine-binding domain (PTB)"/>
    <property type="match status" value="1"/>
</dbReference>
<feature type="compositionally biased region" description="Basic and acidic residues" evidence="1">
    <location>
        <begin position="465"/>
        <end position="476"/>
    </location>
</feature>
<feature type="region of interest" description="Disordered" evidence="1">
    <location>
        <begin position="632"/>
        <end position="743"/>
    </location>
</feature>
<dbReference type="SMART" id="SM00233">
    <property type="entry name" value="PH"/>
    <property type="match status" value="1"/>
</dbReference>
<sequence length="886" mass="96079">MECKFMVKKSTIPSQEVKEDPTRPNEDPTRSTWKAGWVKKASGRFLASYKDRYIHVERTELVVYENEDVATYLEKVDLENYDKCHELRSAFTKKNRLVLIRAAKSGNKVHDVKFQAQNLEEKEAWIKAFSDGINRAKNKIFDEVKVDETSQLEHATRTRPKGNRNRRPPTRIHMKEVANVSSDGILRHDLVDASILNGTHHITTDTIETPKKAVKPPMPPTSKPSEAPEECQTTQSPDEGLPSETEPSPQKVLKPPMPPSKEAETAAASAGDQLPNETSTDRSPEKKVLKPPMPPSKEAKPTVSAEDQPPGETSPEKKVLKTPMPPSKEAKPAAPAGDQPPRNTSPEGSPEQCFEAGVESAPPPTPPGKPIGGSTDNLAEASQTSQEHRPPTPPSKDKKPSQTAVQEGTEEASGRRKKGEEDEVEEKEEEGSEMIASDVQQSSIPEEDEESSSSQLTTPMTPLEVKVEPSVTDHPEVATTTIEEETQKVAEPMAQEQESAPTGGVDISPNEELQTMKSSQLTVTPSVQTPEPIKKSPGPPGPPTKKKPVVLPPPKAVVVAQDVHVREPKNQATDKTKNIIIITTTPGEKLNSITSPTPAALTTTSPTEETEALKVPVVVETKSEFPVVVLSLSDPEPDSSCSSPVSCHLSPEKKSEREEEKSVDSGQHSDIDVDEEWSESRDTLAASTAALMGSQAGLDALMDESQDGDTETPDSLGLSTVEDSPSTTQTPQDNPSGLHSTFLQVRVSQASHCPPIPFKPLAKLMSTSLGDLLSEASLGENVKRRITDVAGTKATVGPQDLTDLENEVALELENTGELLGSVVPKGSTEVGQNSALAGGDGLEDRSPEELLARAMEKLRKADQFLRQAKRMKDSKHSENTAKRNSW</sequence>
<dbReference type="InParanoid" id="A0A673YWK7"/>
<accession>A0A673YWK7</accession>
<feature type="compositionally biased region" description="Low complexity" evidence="1">
    <location>
        <begin position="594"/>
        <end position="607"/>
    </location>
</feature>
<feature type="compositionally biased region" description="Basic and acidic residues" evidence="1">
    <location>
        <begin position="650"/>
        <end position="671"/>
    </location>
</feature>
<feature type="compositionally biased region" description="Low complexity" evidence="1">
    <location>
        <begin position="632"/>
        <end position="649"/>
    </location>
</feature>
<feature type="region of interest" description="Disordered" evidence="1">
    <location>
        <begin position="588"/>
        <end position="610"/>
    </location>
</feature>
<evidence type="ECO:0000313" key="4">
    <source>
        <dbReference type="Proteomes" id="UP000472277"/>
    </source>
</evidence>
<feature type="compositionally biased region" description="Polar residues" evidence="1">
    <location>
        <begin position="717"/>
        <end position="743"/>
    </location>
</feature>
<dbReference type="PANTHER" id="PTHR15871:SF2">
    <property type="entry name" value="PLECKSTRIN HOMOLOGY DOMAIN-CONTAINING FAMILY O MEMBER 2"/>
    <property type="match status" value="1"/>
</dbReference>
<feature type="compositionally biased region" description="Basic and acidic residues" evidence="1">
    <location>
        <begin position="386"/>
        <end position="400"/>
    </location>
</feature>
<dbReference type="PROSITE" id="PS50003">
    <property type="entry name" value="PH_DOMAIN"/>
    <property type="match status" value="1"/>
</dbReference>
<evidence type="ECO:0000259" key="2">
    <source>
        <dbReference type="PROSITE" id="PS50003"/>
    </source>
</evidence>
<feature type="region of interest" description="Disordered" evidence="1">
    <location>
        <begin position="202"/>
        <end position="553"/>
    </location>
</feature>
<keyword evidence="4" id="KW-1185">Reference proteome</keyword>
<evidence type="ECO:0000313" key="3">
    <source>
        <dbReference type="Ensembl" id="ENSSTUP00000038505.1"/>
    </source>
</evidence>
<feature type="compositionally biased region" description="Acidic residues" evidence="1">
    <location>
        <begin position="701"/>
        <end position="712"/>
    </location>
</feature>
<name>A0A673YWK7_SALTR</name>
<dbReference type="Proteomes" id="UP000472277">
    <property type="component" value="Chromosome 12"/>
</dbReference>
<gene>
    <name evidence="3" type="primary">LOC115203405</name>
</gene>
<dbReference type="InterPro" id="IPR011993">
    <property type="entry name" value="PH-like_dom_sf"/>
</dbReference>
<evidence type="ECO:0000256" key="1">
    <source>
        <dbReference type="SAM" id="MobiDB-lite"/>
    </source>
</evidence>
<feature type="domain" description="PH" evidence="2">
    <location>
        <begin position="31"/>
        <end position="134"/>
    </location>
</feature>
<feature type="compositionally biased region" description="Polar residues" evidence="1">
    <location>
        <begin position="511"/>
        <end position="529"/>
    </location>
</feature>
<dbReference type="OMA" id="MPPIKEA"/>
<protein>
    <submittedName>
        <fullName evidence="3">Pleckstrin homology domain containing, family O member 2</fullName>
    </submittedName>
</protein>
<feature type="compositionally biased region" description="Basic residues" evidence="1">
    <location>
        <begin position="157"/>
        <end position="172"/>
    </location>
</feature>
<dbReference type="InterPro" id="IPR001849">
    <property type="entry name" value="PH_domain"/>
</dbReference>
<organism evidence="3 4">
    <name type="scientific">Salmo trutta</name>
    <name type="common">Brown trout</name>
    <dbReference type="NCBI Taxonomy" id="8032"/>
    <lineage>
        <taxon>Eukaryota</taxon>
        <taxon>Metazoa</taxon>
        <taxon>Chordata</taxon>
        <taxon>Craniata</taxon>
        <taxon>Vertebrata</taxon>
        <taxon>Euteleostomi</taxon>
        <taxon>Actinopterygii</taxon>
        <taxon>Neopterygii</taxon>
        <taxon>Teleostei</taxon>
        <taxon>Protacanthopterygii</taxon>
        <taxon>Salmoniformes</taxon>
        <taxon>Salmonidae</taxon>
        <taxon>Salmoninae</taxon>
        <taxon>Salmo</taxon>
    </lineage>
</organism>
<dbReference type="InterPro" id="IPR043448">
    <property type="entry name" value="PKHO1/2"/>
</dbReference>
<feature type="compositionally biased region" description="Basic and acidic residues" evidence="1">
    <location>
        <begin position="279"/>
        <end position="288"/>
    </location>
</feature>